<dbReference type="AlphaFoldDB" id="A0AAV8YE59"/>
<comment type="caution">
    <text evidence="1">The sequence shown here is derived from an EMBL/GenBank/DDBJ whole genome shotgun (WGS) entry which is preliminary data.</text>
</comment>
<organism evidence="1 2">
    <name type="scientific">Aromia moschata</name>
    <dbReference type="NCBI Taxonomy" id="1265417"/>
    <lineage>
        <taxon>Eukaryota</taxon>
        <taxon>Metazoa</taxon>
        <taxon>Ecdysozoa</taxon>
        <taxon>Arthropoda</taxon>
        <taxon>Hexapoda</taxon>
        <taxon>Insecta</taxon>
        <taxon>Pterygota</taxon>
        <taxon>Neoptera</taxon>
        <taxon>Endopterygota</taxon>
        <taxon>Coleoptera</taxon>
        <taxon>Polyphaga</taxon>
        <taxon>Cucujiformia</taxon>
        <taxon>Chrysomeloidea</taxon>
        <taxon>Cerambycidae</taxon>
        <taxon>Cerambycinae</taxon>
        <taxon>Callichromatini</taxon>
        <taxon>Aromia</taxon>
    </lineage>
</organism>
<keyword evidence="2" id="KW-1185">Reference proteome</keyword>
<dbReference type="InterPro" id="IPR015946">
    <property type="entry name" value="KH_dom-like_a/b"/>
</dbReference>
<evidence type="ECO:0000313" key="1">
    <source>
        <dbReference type="EMBL" id="KAJ8949277.1"/>
    </source>
</evidence>
<evidence type="ECO:0008006" key="3">
    <source>
        <dbReference type="Google" id="ProtNLM"/>
    </source>
</evidence>
<dbReference type="InterPro" id="IPR000238">
    <property type="entry name" value="RbfA"/>
</dbReference>
<dbReference type="PANTHER" id="PTHR14725">
    <property type="entry name" value="RIBOSOME-BINDING FACTOR A, MITOCHONDRIAL-RELATED"/>
    <property type="match status" value="1"/>
</dbReference>
<dbReference type="PANTHER" id="PTHR14725:SF0">
    <property type="entry name" value="RIBOSOME-BINDING FACTOR A, MITOCHONDRIAL-RELATED"/>
    <property type="match status" value="1"/>
</dbReference>
<evidence type="ECO:0000313" key="2">
    <source>
        <dbReference type="Proteomes" id="UP001162162"/>
    </source>
</evidence>
<dbReference type="GO" id="GO:0006364">
    <property type="term" value="P:rRNA processing"/>
    <property type="evidence" value="ECO:0007669"/>
    <property type="project" value="InterPro"/>
</dbReference>
<protein>
    <recommendedName>
        <fullName evidence="3">Ribosome-binding factor A, mitochondrial</fullName>
    </recommendedName>
</protein>
<dbReference type="EMBL" id="JAPWTK010000121">
    <property type="protein sequence ID" value="KAJ8949277.1"/>
    <property type="molecule type" value="Genomic_DNA"/>
</dbReference>
<reference evidence="1" key="1">
    <citation type="journal article" date="2023" name="Insect Mol. Biol.">
        <title>Genome sequencing provides insights into the evolution of gene families encoding plant cell wall-degrading enzymes in longhorned beetles.</title>
        <authorList>
            <person name="Shin N.R."/>
            <person name="Okamura Y."/>
            <person name="Kirsch R."/>
            <person name="Pauchet Y."/>
        </authorList>
    </citation>
    <scope>NUCLEOTIDE SEQUENCE</scope>
    <source>
        <strain evidence="1">AMC_N1</strain>
    </source>
</reference>
<accession>A0AAV8YE59</accession>
<dbReference type="Proteomes" id="UP001162162">
    <property type="component" value="Unassembled WGS sequence"/>
</dbReference>
<proteinExistence type="predicted"/>
<dbReference type="Gene3D" id="3.30.300.20">
    <property type="match status" value="1"/>
</dbReference>
<gene>
    <name evidence="1" type="ORF">NQ318_022792</name>
</gene>
<dbReference type="InterPro" id="IPR039212">
    <property type="entry name" value="RBFA_mitochondrial"/>
</dbReference>
<name>A0AAV8YE59_9CUCU</name>
<dbReference type="Pfam" id="PF02033">
    <property type="entry name" value="RBFA"/>
    <property type="match status" value="1"/>
</dbReference>
<sequence>MLMYPLKTFYNFHPSIISNGIHTSNILNSSRQIGNAMRKVLGTTKKKKFHYEELPKLQTPNLLSEGSVEGKSSRNSRRVSILNKLFMRHITDQISSGECASMVFGHGIEIHKVKITPDFKTLRVYWTAKASEEVESVLQKCAGLLRHELSQLRVMGNVPMIRFIKDKNYALLVELDNRLAIADFGEGHTPPCPADKYKTELEVSVPLAKDIKEKLKELETQETEEFDDLPLPLMPQNVLGLPHADILRRVKLSLNKSRAIHRNKNEDEDMNQENWAVSQSVNEDPLLRQKARQTYLDNEHDLEYTFEELFDNNESHLSKFNMADDEDYIIEDIDDKN</sequence>
<dbReference type="InterPro" id="IPR023799">
    <property type="entry name" value="RbfA_dom_sf"/>
</dbReference>
<dbReference type="SUPFAM" id="SSF89919">
    <property type="entry name" value="Ribosome-binding factor A, RbfA"/>
    <property type="match status" value="1"/>
</dbReference>